<protein>
    <submittedName>
        <fullName evidence="1">Uncharacterized protein</fullName>
    </submittedName>
</protein>
<dbReference type="PATRIC" id="fig|1359157.3.peg.1576"/>
<sequence>MECSLILKRFTFLLLCEERRSGCCVIVLRHPVMHLRKKIRSKYDSQIGKMKSKRRRCAM</sequence>
<organism evidence="1 2">
    <name type="scientific">Anaplasma phagocytophilum str. CRT53-1</name>
    <dbReference type="NCBI Taxonomy" id="1359157"/>
    <lineage>
        <taxon>Bacteria</taxon>
        <taxon>Pseudomonadati</taxon>
        <taxon>Pseudomonadota</taxon>
        <taxon>Alphaproteobacteria</taxon>
        <taxon>Rickettsiales</taxon>
        <taxon>Anaplasmataceae</taxon>
        <taxon>Anaplasma</taxon>
        <taxon>phagocytophilum group</taxon>
    </lineage>
</organism>
<evidence type="ECO:0000313" key="1">
    <source>
        <dbReference type="EMBL" id="KJV79854.1"/>
    </source>
</evidence>
<evidence type="ECO:0000313" key="2">
    <source>
        <dbReference type="Proteomes" id="UP000033722"/>
    </source>
</evidence>
<comment type="caution">
    <text evidence="1">The sequence shown here is derived from an EMBL/GenBank/DDBJ whole genome shotgun (WGS) entry which is preliminary data.</text>
</comment>
<gene>
    <name evidence="1" type="ORF">APHCRT_1641</name>
</gene>
<name>A0A0F3PKX3_ANAPH</name>
<dbReference type="EMBL" id="LAOD01000044">
    <property type="protein sequence ID" value="KJV79854.1"/>
    <property type="molecule type" value="Genomic_DNA"/>
</dbReference>
<accession>A0A0F3PKX3</accession>
<dbReference type="Proteomes" id="UP000033722">
    <property type="component" value="Unassembled WGS sequence"/>
</dbReference>
<dbReference type="AlphaFoldDB" id="A0A0F3PKX3"/>
<proteinExistence type="predicted"/>
<reference evidence="1 2" key="1">
    <citation type="submission" date="2015-01" db="EMBL/GenBank/DDBJ databases">
        <title>Genome Sequencing of Rickettsiales.</title>
        <authorList>
            <person name="Daugherty S.C."/>
            <person name="Su Q."/>
            <person name="Abolude K."/>
            <person name="Beier-Sexton M."/>
            <person name="Carlyon J.A."/>
            <person name="Carter R."/>
            <person name="Day N.P."/>
            <person name="Dumler S.J."/>
            <person name="Dyachenko V."/>
            <person name="Godinez A."/>
            <person name="Kurtti T.J."/>
            <person name="Lichay M."/>
            <person name="Mullins K.E."/>
            <person name="Ott S."/>
            <person name="Pappas-Brown V."/>
            <person name="Paris D.H."/>
            <person name="Patel P."/>
            <person name="Richards A.L."/>
            <person name="Sadzewicz L."/>
            <person name="Sears K."/>
            <person name="Seidman D."/>
            <person name="Sengamalay N."/>
            <person name="Stenos J."/>
            <person name="Tallon L.J."/>
            <person name="Vincent G."/>
            <person name="Fraser C.M."/>
            <person name="Munderloh U."/>
            <person name="Dunning-Hotopp J.C."/>
        </authorList>
    </citation>
    <scope>NUCLEOTIDE SEQUENCE [LARGE SCALE GENOMIC DNA]</scope>
    <source>
        <strain evidence="1 2">CRT53-1</strain>
    </source>
</reference>